<comment type="caution">
    <text evidence="1">The sequence shown here is derived from an EMBL/GenBank/DDBJ whole genome shotgun (WGS) entry which is preliminary data.</text>
</comment>
<dbReference type="InterPro" id="IPR005502">
    <property type="entry name" value="Ribosyl_crysJ1"/>
</dbReference>
<dbReference type="SUPFAM" id="SSF101478">
    <property type="entry name" value="ADP-ribosylglycohydrolase"/>
    <property type="match status" value="1"/>
</dbReference>
<evidence type="ECO:0000313" key="1">
    <source>
        <dbReference type="EMBL" id="KAA6320337.1"/>
    </source>
</evidence>
<organism evidence="1">
    <name type="scientific">termite gut metagenome</name>
    <dbReference type="NCBI Taxonomy" id="433724"/>
    <lineage>
        <taxon>unclassified sequences</taxon>
        <taxon>metagenomes</taxon>
        <taxon>organismal metagenomes</taxon>
    </lineage>
</organism>
<dbReference type="EMBL" id="SNRY01003620">
    <property type="protein sequence ID" value="KAA6320337.1"/>
    <property type="molecule type" value="Genomic_DNA"/>
</dbReference>
<dbReference type="Gene3D" id="1.10.4080.10">
    <property type="entry name" value="ADP-ribosylation/Crystallin J1"/>
    <property type="match status" value="1"/>
</dbReference>
<feature type="non-terminal residue" evidence="1">
    <location>
        <position position="158"/>
    </location>
</feature>
<gene>
    <name evidence="1" type="ORF">EZS27_029876</name>
</gene>
<dbReference type="PANTHER" id="PTHR16222:SF12">
    <property type="entry name" value="ADP-RIBOSYLGLYCOHYDROLASE-RELATED"/>
    <property type="match status" value="1"/>
</dbReference>
<reference evidence="1" key="1">
    <citation type="submission" date="2019-03" db="EMBL/GenBank/DDBJ databases">
        <title>Single cell metagenomics reveals metabolic interactions within the superorganism composed of flagellate Streblomastix strix and complex community of Bacteroidetes bacteria on its surface.</title>
        <authorList>
            <person name="Treitli S.C."/>
            <person name="Kolisko M."/>
            <person name="Husnik F."/>
            <person name="Keeling P."/>
            <person name="Hampl V."/>
        </authorList>
    </citation>
    <scope>NUCLEOTIDE SEQUENCE</scope>
    <source>
        <strain evidence="1">STM</strain>
    </source>
</reference>
<dbReference type="InterPro" id="IPR050792">
    <property type="entry name" value="ADP-ribosylglycohydrolase"/>
</dbReference>
<evidence type="ECO:0008006" key="2">
    <source>
        <dbReference type="Google" id="ProtNLM"/>
    </source>
</evidence>
<sequence length="158" mass="17341">MLGAIVGDIVGSRFEFENTNSTDFELFTDESTFTDDTVCTIAIADALLKNGGKDFQTLLMGWCRRYPGRGYGGRFYNWFINRTQEPYNSFGNGSAMRVSPVAWFGSSIKEVLQLAEQSAAITHNHPEGIKGAKAIAHAICLARTGCDKDTIKKEIATS</sequence>
<accession>A0A5J4QF10</accession>
<name>A0A5J4QF10_9ZZZZ</name>
<dbReference type="InterPro" id="IPR036705">
    <property type="entry name" value="Ribosyl_crysJ1_sf"/>
</dbReference>
<protein>
    <recommendedName>
        <fullName evidence="2">ADP-ribosyl-[dinitrogen reductase] hydrolase</fullName>
    </recommendedName>
</protein>
<dbReference type="Pfam" id="PF03747">
    <property type="entry name" value="ADP_ribosyl_GH"/>
    <property type="match status" value="1"/>
</dbReference>
<proteinExistence type="predicted"/>
<dbReference type="AlphaFoldDB" id="A0A5J4QF10"/>
<dbReference type="PANTHER" id="PTHR16222">
    <property type="entry name" value="ADP-RIBOSYLGLYCOHYDROLASE"/>
    <property type="match status" value="1"/>
</dbReference>